<gene>
    <name evidence="3" type="ORF">INT46_006006</name>
</gene>
<feature type="region of interest" description="Disordered" evidence="1">
    <location>
        <begin position="1"/>
        <end position="39"/>
    </location>
</feature>
<dbReference type="InterPro" id="IPR041698">
    <property type="entry name" value="Methyltransf_25"/>
</dbReference>
<dbReference type="OrthoDB" id="2013972at2759"/>
<dbReference type="Gene3D" id="3.40.50.150">
    <property type="entry name" value="Vaccinia Virus protein VP39"/>
    <property type="match status" value="1"/>
</dbReference>
<keyword evidence="4" id="KW-1185">Reference proteome</keyword>
<name>A0A8H7RJA7_9FUNG</name>
<feature type="compositionally biased region" description="Low complexity" evidence="1">
    <location>
        <begin position="118"/>
        <end position="129"/>
    </location>
</feature>
<proteinExistence type="predicted"/>
<feature type="region of interest" description="Disordered" evidence="1">
    <location>
        <begin position="75"/>
        <end position="129"/>
    </location>
</feature>
<organism evidence="3 4">
    <name type="scientific">Mucor plumbeus</name>
    <dbReference type="NCBI Taxonomy" id="97098"/>
    <lineage>
        <taxon>Eukaryota</taxon>
        <taxon>Fungi</taxon>
        <taxon>Fungi incertae sedis</taxon>
        <taxon>Mucoromycota</taxon>
        <taxon>Mucoromycotina</taxon>
        <taxon>Mucoromycetes</taxon>
        <taxon>Mucorales</taxon>
        <taxon>Mucorineae</taxon>
        <taxon>Mucoraceae</taxon>
        <taxon>Mucor</taxon>
    </lineage>
</organism>
<dbReference type="InterPro" id="IPR029063">
    <property type="entry name" value="SAM-dependent_MTases_sf"/>
</dbReference>
<dbReference type="SUPFAM" id="SSF53335">
    <property type="entry name" value="S-adenosyl-L-methionine-dependent methyltransferases"/>
    <property type="match status" value="1"/>
</dbReference>
<feature type="domain" description="Methyltransferase" evidence="2">
    <location>
        <begin position="214"/>
        <end position="305"/>
    </location>
</feature>
<dbReference type="Pfam" id="PF13649">
    <property type="entry name" value="Methyltransf_25"/>
    <property type="match status" value="1"/>
</dbReference>
<reference evidence="3" key="1">
    <citation type="submission" date="2020-12" db="EMBL/GenBank/DDBJ databases">
        <title>Metabolic potential, ecology and presence of endohyphal bacteria is reflected in genomic diversity of Mucoromycotina.</title>
        <authorList>
            <person name="Muszewska A."/>
            <person name="Okrasinska A."/>
            <person name="Steczkiewicz K."/>
            <person name="Drgas O."/>
            <person name="Orlowska M."/>
            <person name="Perlinska-Lenart U."/>
            <person name="Aleksandrzak-Piekarczyk T."/>
            <person name="Szatraj K."/>
            <person name="Zielenkiewicz U."/>
            <person name="Pilsyk S."/>
            <person name="Malc E."/>
            <person name="Mieczkowski P."/>
            <person name="Kruszewska J.S."/>
            <person name="Biernat P."/>
            <person name="Pawlowska J."/>
        </authorList>
    </citation>
    <scope>NUCLEOTIDE SEQUENCE</scope>
    <source>
        <strain evidence="3">CBS 226.32</strain>
    </source>
</reference>
<evidence type="ECO:0000259" key="2">
    <source>
        <dbReference type="Pfam" id="PF13649"/>
    </source>
</evidence>
<feature type="compositionally biased region" description="Polar residues" evidence="1">
    <location>
        <begin position="1"/>
        <end position="19"/>
    </location>
</feature>
<sequence>MGNEQSRPASVNSQDTPVSYPTVVKKKAPIKKPQPYASSFFDTQMASPLPHQHVRKPNRPAGNINFFEVAAATVQPARSTHSNSSSRSSTKTSSTNKNSSLYPSSSHNNSTREKKVLSPSTSSASSIASTTVQMDNLSIKASKTDLIANSSEYIILHNRRYWKGHGTQNFMLPCDDDESDRLMTLHYILKATFHGNFTAPIYNMLENNKHKTKVLDIGCGSGTWILEMATEFPNTEFYGVDDCPLFPTHIKPSNSHFQLQNVLKGLSYPDNEFDYVHMRMMIYYFSPEELSQLLVEISRILKPGGYYEIVDTSYTIRNAGPISNKVVNTDLKQLLHSTSTSLTFKSQHESNTNHPIFSFLMLSPQKPATSFVGNFIDICQEHATLPIGGWEGGQIGNLHGINFKSLLQSIESKQEQELPLNKTTVDSILEECDRYKSYLDWFACYARKPPLEDEQIEQSTLDSIYEFVDGFVDV</sequence>
<dbReference type="Proteomes" id="UP000650833">
    <property type="component" value="Unassembled WGS sequence"/>
</dbReference>
<evidence type="ECO:0000313" key="3">
    <source>
        <dbReference type="EMBL" id="KAG2212171.1"/>
    </source>
</evidence>
<protein>
    <recommendedName>
        <fullName evidence="2">Methyltransferase domain-containing protein</fullName>
    </recommendedName>
</protein>
<dbReference type="EMBL" id="JAEPRC010000053">
    <property type="protein sequence ID" value="KAG2212171.1"/>
    <property type="molecule type" value="Genomic_DNA"/>
</dbReference>
<dbReference type="AlphaFoldDB" id="A0A8H7RJA7"/>
<evidence type="ECO:0000256" key="1">
    <source>
        <dbReference type="SAM" id="MobiDB-lite"/>
    </source>
</evidence>
<dbReference type="GO" id="GO:0008168">
    <property type="term" value="F:methyltransferase activity"/>
    <property type="evidence" value="ECO:0007669"/>
    <property type="project" value="TreeGrafter"/>
</dbReference>
<accession>A0A8H7RJA7</accession>
<dbReference type="PANTHER" id="PTHR43591:SF24">
    <property type="entry name" value="2-METHOXY-6-POLYPRENYL-1,4-BENZOQUINOL METHYLASE, MITOCHONDRIAL"/>
    <property type="match status" value="1"/>
</dbReference>
<dbReference type="PANTHER" id="PTHR43591">
    <property type="entry name" value="METHYLTRANSFERASE"/>
    <property type="match status" value="1"/>
</dbReference>
<evidence type="ECO:0000313" key="4">
    <source>
        <dbReference type="Proteomes" id="UP000650833"/>
    </source>
</evidence>
<dbReference type="CDD" id="cd02440">
    <property type="entry name" value="AdoMet_MTases"/>
    <property type="match status" value="1"/>
</dbReference>
<feature type="compositionally biased region" description="Low complexity" evidence="1">
    <location>
        <begin position="78"/>
        <end position="109"/>
    </location>
</feature>
<comment type="caution">
    <text evidence="3">The sequence shown here is derived from an EMBL/GenBank/DDBJ whole genome shotgun (WGS) entry which is preliminary data.</text>
</comment>